<organism evidence="1 2">
    <name type="scientific">Trichogramma brassicae</name>
    <dbReference type="NCBI Taxonomy" id="86971"/>
    <lineage>
        <taxon>Eukaryota</taxon>
        <taxon>Metazoa</taxon>
        <taxon>Ecdysozoa</taxon>
        <taxon>Arthropoda</taxon>
        <taxon>Hexapoda</taxon>
        <taxon>Insecta</taxon>
        <taxon>Pterygota</taxon>
        <taxon>Neoptera</taxon>
        <taxon>Endopterygota</taxon>
        <taxon>Hymenoptera</taxon>
        <taxon>Apocrita</taxon>
        <taxon>Proctotrupomorpha</taxon>
        <taxon>Chalcidoidea</taxon>
        <taxon>Trichogrammatidae</taxon>
        <taxon>Trichogramma</taxon>
    </lineage>
</organism>
<reference evidence="1 2" key="1">
    <citation type="submission" date="2020-02" db="EMBL/GenBank/DDBJ databases">
        <authorList>
            <person name="Ferguson B K."/>
        </authorList>
    </citation>
    <scope>NUCLEOTIDE SEQUENCE [LARGE SCALE GENOMIC DNA]</scope>
</reference>
<protein>
    <submittedName>
        <fullName evidence="1">Uncharacterized protein</fullName>
    </submittedName>
</protein>
<dbReference type="AlphaFoldDB" id="A0A6H5I8K5"/>
<accession>A0A6H5I8K5</accession>
<evidence type="ECO:0000313" key="1">
    <source>
        <dbReference type="EMBL" id="CAB0031368.1"/>
    </source>
</evidence>
<evidence type="ECO:0000313" key="2">
    <source>
        <dbReference type="Proteomes" id="UP000479190"/>
    </source>
</evidence>
<dbReference type="Proteomes" id="UP000479190">
    <property type="component" value="Unassembled WGS sequence"/>
</dbReference>
<dbReference type="EMBL" id="CADCXV010000642">
    <property type="protein sequence ID" value="CAB0031368.1"/>
    <property type="molecule type" value="Genomic_DNA"/>
</dbReference>
<sequence>MTPREQTPKRDLYAKDERLHCVYDKSVCTSARQLPAGYGSYRYKHFRTSSTFPNNNDRPRLTAVRQRVGTMYTHAHIHILEKNIFKRADRIQDRFHGQGARDNTRRVSLRAHIDNCSMMRRRRAKERKFGKSAWHESSTFRPSIYNNGAAERIYAHDRGAGNIYRASSARRVNFVGRRLIGSSRIYDRFCLVSVYDDSSHGVARTYTRCI</sequence>
<gene>
    <name evidence="1" type="ORF">TBRA_LOCUS3338</name>
</gene>
<name>A0A6H5I8K5_9HYME</name>
<proteinExistence type="predicted"/>
<keyword evidence="2" id="KW-1185">Reference proteome</keyword>